<organism evidence="2 3">
    <name type="scientific">Candidatus Anaerobutyricum stercoripullorum</name>
    <dbReference type="NCBI Taxonomy" id="2838456"/>
    <lineage>
        <taxon>Bacteria</taxon>
        <taxon>Bacillati</taxon>
        <taxon>Bacillota</taxon>
        <taxon>Clostridia</taxon>
        <taxon>Lachnospirales</taxon>
        <taxon>Lachnospiraceae</taxon>
        <taxon>Anaerobutyricum</taxon>
    </lineage>
</organism>
<reference evidence="2" key="1">
    <citation type="journal article" date="2021" name="PeerJ">
        <title>Extensive microbial diversity within the chicken gut microbiome revealed by metagenomics and culture.</title>
        <authorList>
            <person name="Gilroy R."/>
            <person name="Ravi A."/>
            <person name="Getino M."/>
            <person name="Pursley I."/>
            <person name="Horton D.L."/>
            <person name="Alikhan N.F."/>
            <person name="Baker D."/>
            <person name="Gharbi K."/>
            <person name="Hall N."/>
            <person name="Watson M."/>
            <person name="Adriaenssens E.M."/>
            <person name="Foster-Nyarko E."/>
            <person name="Jarju S."/>
            <person name="Secka A."/>
            <person name="Antonio M."/>
            <person name="Oren A."/>
            <person name="Chaudhuri R.R."/>
            <person name="La Ragione R."/>
            <person name="Hildebrand F."/>
            <person name="Pallen M.J."/>
        </authorList>
    </citation>
    <scope>NUCLEOTIDE SEQUENCE</scope>
    <source>
        <strain evidence="2">ChiSxjej3B15-1167</strain>
    </source>
</reference>
<proteinExistence type="predicted"/>
<gene>
    <name evidence="2" type="ORF">H9849_04040</name>
</gene>
<dbReference type="AlphaFoldDB" id="A0A9D1X634"/>
<dbReference type="PANTHER" id="PTHR47739">
    <property type="entry name" value="TRNA1(VAL) (ADENINE(37)-N6)-METHYLTRANSFERASE"/>
    <property type="match status" value="1"/>
</dbReference>
<reference evidence="2" key="2">
    <citation type="submission" date="2021-04" db="EMBL/GenBank/DDBJ databases">
        <authorList>
            <person name="Gilroy R."/>
        </authorList>
    </citation>
    <scope>NUCLEOTIDE SEQUENCE</scope>
    <source>
        <strain evidence="2">ChiSxjej3B15-1167</strain>
    </source>
</reference>
<dbReference type="GO" id="GO:0008168">
    <property type="term" value="F:methyltransferase activity"/>
    <property type="evidence" value="ECO:0007669"/>
    <property type="project" value="InterPro"/>
</dbReference>
<comment type="caution">
    <text evidence="2">The sequence shown here is derived from an EMBL/GenBank/DDBJ whole genome shotgun (WGS) entry which is preliminary data.</text>
</comment>
<dbReference type="InterPro" id="IPR050210">
    <property type="entry name" value="tRNA_Adenine-N(6)_MTase"/>
</dbReference>
<evidence type="ECO:0000313" key="3">
    <source>
        <dbReference type="Proteomes" id="UP000886805"/>
    </source>
</evidence>
<dbReference type="Proteomes" id="UP000886805">
    <property type="component" value="Unassembled WGS sequence"/>
</dbReference>
<dbReference type="EMBL" id="DXEQ01000111">
    <property type="protein sequence ID" value="HIX72170.1"/>
    <property type="molecule type" value="Genomic_DNA"/>
</dbReference>
<evidence type="ECO:0000259" key="1">
    <source>
        <dbReference type="Pfam" id="PF05175"/>
    </source>
</evidence>
<feature type="domain" description="Methyltransferase small" evidence="1">
    <location>
        <begin position="79"/>
        <end position="209"/>
    </location>
</feature>
<dbReference type="Pfam" id="PF05175">
    <property type="entry name" value="MTS"/>
    <property type="match status" value="1"/>
</dbReference>
<dbReference type="CDD" id="cd02440">
    <property type="entry name" value="AdoMet_MTases"/>
    <property type="match status" value="1"/>
</dbReference>
<dbReference type="Gene3D" id="3.40.50.150">
    <property type="entry name" value="Vaccinia Virus protein VP39"/>
    <property type="match status" value="1"/>
</dbReference>
<dbReference type="SUPFAM" id="SSF53335">
    <property type="entry name" value="S-adenosyl-L-methionine-dependent methyltransferases"/>
    <property type="match status" value="1"/>
</dbReference>
<dbReference type="InterPro" id="IPR029063">
    <property type="entry name" value="SAM-dependent_MTases_sf"/>
</dbReference>
<accession>A0A9D1X634</accession>
<dbReference type="InterPro" id="IPR007848">
    <property type="entry name" value="Small_mtfrase_dom"/>
</dbReference>
<sequence>MNRENEVIKQNVDENNRSGCACGQPDGNGWNHEASGVTLHPGERIDDLQINGFQIIQNPDKFCFGMDAVLLSDYAGIRKDSRVMDLCSGTGIVPILLEAKYEASYIEGLEYQEDCVDMARRSVKMNGLERKIRMTAGDIRTVREHYPAGSFDYVTCNPPYMTGHHGQTNQNYGKAIARHEILCSFADVVQAAKWLLKETGHLILVHRPFRLAEIFYCLKENKIEPKRMRLVYPYMDKEPNMVLIEAVKGGRERITVDPPLIIYRKDGSYMDEVYQIYGGRV</sequence>
<protein>
    <submittedName>
        <fullName evidence="2">tRNA1(Val) (Adenine(37)-N6)-methyltransferase</fullName>
    </submittedName>
</protein>
<dbReference type="PANTHER" id="PTHR47739:SF1">
    <property type="entry name" value="TRNA1(VAL) (ADENINE(37)-N6)-METHYLTRANSFERASE"/>
    <property type="match status" value="1"/>
</dbReference>
<evidence type="ECO:0000313" key="2">
    <source>
        <dbReference type="EMBL" id="HIX72170.1"/>
    </source>
</evidence>
<name>A0A9D1X634_9FIRM</name>